<evidence type="ECO:0000256" key="5">
    <source>
        <dbReference type="ARBA" id="ARBA00020264"/>
    </source>
</evidence>
<evidence type="ECO:0000313" key="11">
    <source>
        <dbReference type="Proteomes" id="UP001233999"/>
    </source>
</evidence>
<dbReference type="GO" id="GO:0005634">
    <property type="term" value="C:nucleus"/>
    <property type="evidence" value="ECO:0007669"/>
    <property type="project" value="UniProtKB-SubCell"/>
</dbReference>
<keyword evidence="11" id="KW-1185">Reference proteome</keyword>
<evidence type="ECO:0000256" key="2">
    <source>
        <dbReference type="ARBA" id="ARBA00004496"/>
    </source>
</evidence>
<dbReference type="GO" id="GO:0033588">
    <property type="term" value="C:elongator holoenzyme complex"/>
    <property type="evidence" value="ECO:0007669"/>
    <property type="project" value="InterPro"/>
</dbReference>
<evidence type="ECO:0000256" key="4">
    <source>
        <dbReference type="ARBA" id="ARBA00009567"/>
    </source>
</evidence>
<gene>
    <name evidence="10" type="ORF">L9F63_013813</name>
</gene>
<dbReference type="GO" id="GO:0002098">
    <property type="term" value="P:tRNA wobble uridine modification"/>
    <property type="evidence" value="ECO:0007669"/>
    <property type="project" value="InterPro"/>
</dbReference>
<dbReference type="InterPro" id="IPR019519">
    <property type="entry name" value="Elp5"/>
</dbReference>
<protein>
    <recommendedName>
        <fullName evidence="5">Elongator complex protein 5</fullName>
    </recommendedName>
</protein>
<proteinExistence type="inferred from homology"/>
<keyword evidence="6" id="KW-0963">Cytoplasm</keyword>
<comment type="subcellular location">
    <subcellularLocation>
        <location evidence="2">Cytoplasm</location>
    </subcellularLocation>
    <subcellularLocation>
        <location evidence="1">Nucleus</location>
    </subcellularLocation>
</comment>
<dbReference type="GO" id="GO:0000049">
    <property type="term" value="F:tRNA binding"/>
    <property type="evidence" value="ECO:0007669"/>
    <property type="project" value="TreeGrafter"/>
</dbReference>
<evidence type="ECO:0000256" key="1">
    <source>
        <dbReference type="ARBA" id="ARBA00004123"/>
    </source>
</evidence>
<keyword evidence="8" id="KW-0539">Nucleus</keyword>
<comment type="similarity">
    <text evidence="4">Belongs to the ELP5 family.</text>
</comment>
<dbReference type="PANTHER" id="PTHR15641">
    <property type="entry name" value="ELONGATOR COMPLEX PROTEIN 5"/>
    <property type="match status" value="1"/>
</dbReference>
<evidence type="ECO:0000256" key="8">
    <source>
        <dbReference type="ARBA" id="ARBA00023242"/>
    </source>
</evidence>
<feature type="region of interest" description="Disordered" evidence="9">
    <location>
        <begin position="279"/>
        <end position="298"/>
    </location>
</feature>
<name>A0AAD8A9G0_DIPPU</name>
<evidence type="ECO:0000256" key="3">
    <source>
        <dbReference type="ARBA" id="ARBA00005043"/>
    </source>
</evidence>
<feature type="compositionally biased region" description="Acidic residues" evidence="9">
    <location>
        <begin position="283"/>
        <end position="298"/>
    </location>
</feature>
<keyword evidence="7" id="KW-0819">tRNA processing</keyword>
<comment type="pathway">
    <text evidence="3">tRNA modification; 5-methoxycarbonylmethyl-2-thiouridine-tRNA biosynthesis.</text>
</comment>
<dbReference type="PANTHER" id="PTHR15641:SF1">
    <property type="entry name" value="ELONGATOR COMPLEX PROTEIN 5"/>
    <property type="match status" value="1"/>
</dbReference>
<dbReference type="EMBL" id="JASPKZ010002709">
    <property type="protein sequence ID" value="KAJ9594888.1"/>
    <property type="molecule type" value="Genomic_DNA"/>
</dbReference>
<evidence type="ECO:0000256" key="7">
    <source>
        <dbReference type="ARBA" id="ARBA00022694"/>
    </source>
</evidence>
<dbReference type="Gene3D" id="3.40.50.300">
    <property type="entry name" value="P-loop containing nucleotide triphosphate hydrolases"/>
    <property type="match status" value="1"/>
</dbReference>
<dbReference type="InterPro" id="IPR027417">
    <property type="entry name" value="P-loop_NTPase"/>
</dbReference>
<dbReference type="AlphaFoldDB" id="A0AAD8A9G0"/>
<accession>A0AAD8A9G0</accession>
<sequence>MLASVSSGLSPSALVCIKDSLEQTGHDLLKAFICNAVNKKENQIHMFCYENSVKKWKSNLKNYNTDNVHLHDCFTDHRGWLQSETNEELQENKKDYCILSIIQQLESIKTNKNVIIIDSLTPLIINIGFTKCYRELHYLSRHKNVLQCICLVHEDALPDSHTVLPYLDHLATSNIRIGIPTRGSNGNPVASITHKKLGGKIINEIEFYTIDSNCRVTSQKLEPVNDKIVEKSVEVTDNTLPQNLTTFKLSLGNQEKQARSELVLPYVRINKEKGGKVFYQPDAADDWDEEDPDDDLDI</sequence>
<evidence type="ECO:0000313" key="10">
    <source>
        <dbReference type="EMBL" id="KAJ9594888.1"/>
    </source>
</evidence>
<organism evidence="10 11">
    <name type="scientific">Diploptera punctata</name>
    <name type="common">Pacific beetle cockroach</name>
    <dbReference type="NCBI Taxonomy" id="6984"/>
    <lineage>
        <taxon>Eukaryota</taxon>
        <taxon>Metazoa</taxon>
        <taxon>Ecdysozoa</taxon>
        <taxon>Arthropoda</taxon>
        <taxon>Hexapoda</taxon>
        <taxon>Insecta</taxon>
        <taxon>Pterygota</taxon>
        <taxon>Neoptera</taxon>
        <taxon>Polyneoptera</taxon>
        <taxon>Dictyoptera</taxon>
        <taxon>Blattodea</taxon>
        <taxon>Blaberoidea</taxon>
        <taxon>Blaberidae</taxon>
        <taxon>Diplopterinae</taxon>
        <taxon>Diploptera</taxon>
    </lineage>
</organism>
<comment type="caution">
    <text evidence="10">The sequence shown here is derived from an EMBL/GenBank/DDBJ whole genome shotgun (WGS) entry which is preliminary data.</text>
</comment>
<reference evidence="10" key="1">
    <citation type="journal article" date="2023" name="IScience">
        <title>Live-bearing cockroach genome reveals convergent evolutionary mechanisms linked to viviparity in insects and beyond.</title>
        <authorList>
            <person name="Fouks B."/>
            <person name="Harrison M.C."/>
            <person name="Mikhailova A.A."/>
            <person name="Marchal E."/>
            <person name="English S."/>
            <person name="Carruthers M."/>
            <person name="Jennings E.C."/>
            <person name="Chiamaka E.L."/>
            <person name="Frigard R.A."/>
            <person name="Pippel M."/>
            <person name="Attardo G.M."/>
            <person name="Benoit J.B."/>
            <person name="Bornberg-Bauer E."/>
            <person name="Tobe S.S."/>
        </authorList>
    </citation>
    <scope>NUCLEOTIDE SEQUENCE</scope>
    <source>
        <strain evidence="10">Stay&amp;Tobe</strain>
    </source>
</reference>
<dbReference type="GO" id="GO:0005829">
    <property type="term" value="C:cytosol"/>
    <property type="evidence" value="ECO:0007669"/>
    <property type="project" value="TreeGrafter"/>
</dbReference>
<dbReference type="CDD" id="cd19496">
    <property type="entry name" value="Elp5"/>
    <property type="match status" value="1"/>
</dbReference>
<dbReference type="Proteomes" id="UP001233999">
    <property type="component" value="Unassembled WGS sequence"/>
</dbReference>
<dbReference type="Pfam" id="PF10483">
    <property type="entry name" value="Elong_Iki1"/>
    <property type="match status" value="2"/>
</dbReference>
<evidence type="ECO:0000256" key="9">
    <source>
        <dbReference type="SAM" id="MobiDB-lite"/>
    </source>
</evidence>
<reference evidence="10" key="2">
    <citation type="submission" date="2023-05" db="EMBL/GenBank/DDBJ databases">
        <authorList>
            <person name="Fouks B."/>
        </authorList>
    </citation>
    <scope>NUCLEOTIDE SEQUENCE</scope>
    <source>
        <strain evidence="10">Stay&amp;Tobe</strain>
        <tissue evidence="10">Testes</tissue>
    </source>
</reference>
<evidence type="ECO:0000256" key="6">
    <source>
        <dbReference type="ARBA" id="ARBA00022490"/>
    </source>
</evidence>